<keyword evidence="2" id="KW-0812">Transmembrane</keyword>
<dbReference type="AlphaFoldDB" id="A0AAD9BCD6"/>
<protein>
    <submittedName>
        <fullName evidence="4">CD209 antigen-like protein C</fullName>
    </submittedName>
</protein>
<organism evidence="4 5">
    <name type="scientific">Dissostichus eleginoides</name>
    <name type="common">Patagonian toothfish</name>
    <name type="synonym">Dissostichus amissus</name>
    <dbReference type="NCBI Taxonomy" id="100907"/>
    <lineage>
        <taxon>Eukaryota</taxon>
        <taxon>Metazoa</taxon>
        <taxon>Chordata</taxon>
        <taxon>Craniata</taxon>
        <taxon>Vertebrata</taxon>
        <taxon>Euteleostomi</taxon>
        <taxon>Actinopterygii</taxon>
        <taxon>Neopterygii</taxon>
        <taxon>Teleostei</taxon>
        <taxon>Neoteleostei</taxon>
        <taxon>Acanthomorphata</taxon>
        <taxon>Eupercaria</taxon>
        <taxon>Perciformes</taxon>
        <taxon>Notothenioidei</taxon>
        <taxon>Nototheniidae</taxon>
        <taxon>Dissostichus</taxon>
    </lineage>
</organism>
<keyword evidence="2" id="KW-0472">Membrane</keyword>
<evidence type="ECO:0000256" key="1">
    <source>
        <dbReference type="ARBA" id="ARBA00022734"/>
    </source>
</evidence>
<dbReference type="CDD" id="cd03590">
    <property type="entry name" value="CLECT_DC-SIGN_like"/>
    <property type="match status" value="1"/>
</dbReference>
<evidence type="ECO:0000259" key="3">
    <source>
        <dbReference type="PROSITE" id="PS50041"/>
    </source>
</evidence>
<dbReference type="Pfam" id="PF00059">
    <property type="entry name" value="Lectin_C"/>
    <property type="match status" value="1"/>
</dbReference>
<evidence type="ECO:0000313" key="4">
    <source>
        <dbReference type="EMBL" id="KAK1880547.1"/>
    </source>
</evidence>
<dbReference type="EMBL" id="JASDAP010000025">
    <property type="protein sequence ID" value="KAK1880547.1"/>
    <property type="molecule type" value="Genomic_DNA"/>
</dbReference>
<keyword evidence="5" id="KW-1185">Reference proteome</keyword>
<evidence type="ECO:0000256" key="2">
    <source>
        <dbReference type="SAM" id="Phobius"/>
    </source>
</evidence>
<feature type="transmembrane region" description="Helical" evidence="2">
    <location>
        <begin position="66"/>
        <end position="87"/>
    </location>
</feature>
<feature type="domain" description="C-type lectin" evidence="3">
    <location>
        <begin position="162"/>
        <end position="293"/>
    </location>
</feature>
<dbReference type="GO" id="GO:0030246">
    <property type="term" value="F:carbohydrate binding"/>
    <property type="evidence" value="ECO:0007669"/>
    <property type="project" value="UniProtKB-KW"/>
</dbReference>
<dbReference type="SUPFAM" id="SSF56436">
    <property type="entry name" value="C-type lectin-like"/>
    <property type="match status" value="1"/>
</dbReference>
<evidence type="ECO:0000313" key="5">
    <source>
        <dbReference type="Proteomes" id="UP001228049"/>
    </source>
</evidence>
<keyword evidence="2" id="KW-1133">Transmembrane helix</keyword>
<dbReference type="InterPro" id="IPR016187">
    <property type="entry name" value="CTDL_fold"/>
</dbReference>
<dbReference type="PANTHER" id="PTHR22803">
    <property type="entry name" value="MANNOSE, PHOSPHOLIPASE, LECTIN RECEPTOR RELATED"/>
    <property type="match status" value="1"/>
</dbReference>
<dbReference type="InterPro" id="IPR001304">
    <property type="entry name" value="C-type_lectin-like"/>
</dbReference>
<dbReference type="InterPro" id="IPR016186">
    <property type="entry name" value="C-type_lectin-like/link_sf"/>
</dbReference>
<accession>A0AAD9BCD6</accession>
<comment type="caution">
    <text evidence="4">The sequence shown here is derived from an EMBL/GenBank/DDBJ whole genome shotgun (WGS) entry which is preliminary data.</text>
</comment>
<proteinExistence type="predicted"/>
<gene>
    <name evidence="4" type="ORF">KUDE01_026071</name>
</gene>
<sequence>MPEAEVLYCDLKFKRDKGNTHGSASSPHETTYSEVRILKKQPSTELPDTQQQSESGPRCRVTSERAAVFVLSVLLAASLIALALTLYKNNQTKESCWAVEKNLKVYSTNYTILQKMIDERDAEIKNLTERFSAVKPCKQESPKCPEVNRDSCTKCPVGWEPHGGKCYYFSTYNATWTKSRDECRRKVGDLVKIESREEQEFLEQKVRGEMTADEDKFWIGLTDSETEGRWLWTDRSPLDWNSLKFWSGTEPDNYEEVNPDGENCARMGERGESAHVMCWFDASCKAFHRSICEKPEEPGQLKCV</sequence>
<dbReference type="Proteomes" id="UP001228049">
    <property type="component" value="Unassembled WGS sequence"/>
</dbReference>
<name>A0AAD9BCD6_DISEL</name>
<dbReference type="InterPro" id="IPR050111">
    <property type="entry name" value="C-type_lectin/snaclec_domain"/>
</dbReference>
<dbReference type="Gene3D" id="3.10.100.10">
    <property type="entry name" value="Mannose-Binding Protein A, subunit A"/>
    <property type="match status" value="1"/>
</dbReference>
<reference evidence="4" key="1">
    <citation type="submission" date="2023-04" db="EMBL/GenBank/DDBJ databases">
        <title>Chromosome-level genome of Chaenocephalus aceratus.</title>
        <authorList>
            <person name="Park H."/>
        </authorList>
    </citation>
    <scope>NUCLEOTIDE SEQUENCE</scope>
    <source>
        <strain evidence="4">DE</strain>
        <tissue evidence="4">Muscle</tissue>
    </source>
</reference>
<dbReference type="SMART" id="SM00034">
    <property type="entry name" value="CLECT"/>
    <property type="match status" value="1"/>
</dbReference>
<keyword evidence="1" id="KW-0430">Lectin</keyword>
<dbReference type="PROSITE" id="PS50041">
    <property type="entry name" value="C_TYPE_LECTIN_2"/>
    <property type="match status" value="1"/>
</dbReference>
<dbReference type="InterPro" id="IPR033989">
    <property type="entry name" value="CD209-like_CTLD"/>
</dbReference>